<feature type="domain" description="ParB-like N-terminal" evidence="2">
    <location>
        <begin position="14"/>
        <end position="118"/>
    </location>
</feature>
<keyword evidence="4" id="KW-1185">Reference proteome</keyword>
<accession>A0AAC9FGS9</accession>
<dbReference type="Gene3D" id="1.10.10.2830">
    <property type="match status" value="1"/>
</dbReference>
<feature type="compositionally biased region" description="Low complexity" evidence="1">
    <location>
        <begin position="423"/>
        <end position="433"/>
    </location>
</feature>
<dbReference type="RefSeq" id="WP_054731747.1">
    <property type="nucleotide sequence ID" value="NZ_CP009429.1"/>
</dbReference>
<dbReference type="AlphaFoldDB" id="A0AAC9FGS9"/>
<name>A0AAC9FGS9_SPHMC</name>
<dbReference type="GO" id="GO:0007059">
    <property type="term" value="P:chromosome segregation"/>
    <property type="evidence" value="ECO:0007669"/>
    <property type="project" value="TreeGrafter"/>
</dbReference>
<feature type="region of interest" description="Disordered" evidence="1">
    <location>
        <begin position="392"/>
        <end position="445"/>
    </location>
</feature>
<dbReference type="InterPro" id="IPR050336">
    <property type="entry name" value="Chromosome_partition/occlusion"/>
</dbReference>
<dbReference type="PANTHER" id="PTHR33375:SF7">
    <property type="entry name" value="CHROMOSOME 2-PARTITIONING PROTEIN PARB-RELATED"/>
    <property type="match status" value="1"/>
</dbReference>
<reference evidence="4" key="1">
    <citation type="submission" date="2015-11" db="EMBL/GenBank/DDBJ databases">
        <title>Complete genome sequence of a polyethylene-glycol degrader Sphingopyxis macrogoltabida 203N (NBRC 111659).</title>
        <authorList>
            <person name="Yoshiyuki O."/>
            <person name="Shouta N."/>
            <person name="Nagata Y."/>
            <person name="Numata M."/>
            <person name="Tsuchikane K."/>
            <person name="Hosoyama A."/>
            <person name="Yamazoe A."/>
            <person name="Tsuda M."/>
            <person name="Fujita N."/>
            <person name="Kawai F."/>
        </authorList>
    </citation>
    <scope>NUCLEOTIDE SEQUENCE [LARGE SCALE GENOMIC DNA]</scope>
    <source>
        <strain evidence="4">203N</strain>
    </source>
</reference>
<proteinExistence type="predicted"/>
<dbReference type="FunFam" id="3.90.1530.30:FF:000002">
    <property type="entry name" value="Chromosome partitioning protein ParB"/>
    <property type="match status" value="1"/>
</dbReference>
<dbReference type="PANTHER" id="PTHR33375">
    <property type="entry name" value="CHROMOSOME-PARTITIONING PROTEIN PARB-RELATED"/>
    <property type="match status" value="1"/>
</dbReference>
<dbReference type="InterPro" id="IPR003115">
    <property type="entry name" value="ParB_N"/>
</dbReference>
<dbReference type="CDD" id="cd16406">
    <property type="entry name" value="ParB_N_like"/>
    <property type="match status" value="1"/>
</dbReference>
<dbReference type="GO" id="GO:0005694">
    <property type="term" value="C:chromosome"/>
    <property type="evidence" value="ECO:0007669"/>
    <property type="project" value="TreeGrafter"/>
</dbReference>
<feature type="region of interest" description="Disordered" evidence="1">
    <location>
        <begin position="655"/>
        <end position="709"/>
    </location>
</feature>
<dbReference type="KEGG" id="smaz:LH19_21870"/>
<evidence type="ECO:0000259" key="2">
    <source>
        <dbReference type="SMART" id="SM00470"/>
    </source>
</evidence>
<dbReference type="Pfam" id="PF02195">
    <property type="entry name" value="ParB_N"/>
    <property type="match status" value="1"/>
</dbReference>
<evidence type="ECO:0000313" key="3">
    <source>
        <dbReference type="EMBL" id="AMU91770.1"/>
    </source>
</evidence>
<feature type="compositionally biased region" description="Acidic residues" evidence="1">
    <location>
        <begin position="692"/>
        <end position="709"/>
    </location>
</feature>
<dbReference type="SUPFAM" id="SSF109709">
    <property type="entry name" value="KorB DNA-binding domain-like"/>
    <property type="match status" value="1"/>
</dbReference>
<dbReference type="SUPFAM" id="SSF110849">
    <property type="entry name" value="ParB/Sulfiredoxin"/>
    <property type="match status" value="1"/>
</dbReference>
<feature type="compositionally biased region" description="Acidic residues" evidence="1">
    <location>
        <begin position="394"/>
        <end position="404"/>
    </location>
</feature>
<dbReference type="Proteomes" id="UP000076088">
    <property type="component" value="Chromosome"/>
</dbReference>
<dbReference type="InterPro" id="IPR036086">
    <property type="entry name" value="ParB/Sulfiredoxin_sf"/>
</dbReference>
<organism evidence="3 4">
    <name type="scientific">Sphingopyxis macrogoltabida</name>
    <name type="common">Sphingomonas macrogoltabidus</name>
    <dbReference type="NCBI Taxonomy" id="33050"/>
    <lineage>
        <taxon>Bacteria</taxon>
        <taxon>Pseudomonadati</taxon>
        <taxon>Pseudomonadota</taxon>
        <taxon>Alphaproteobacteria</taxon>
        <taxon>Sphingomonadales</taxon>
        <taxon>Sphingomonadaceae</taxon>
        <taxon>Sphingopyxis</taxon>
    </lineage>
</organism>
<feature type="compositionally biased region" description="Low complexity" evidence="1">
    <location>
        <begin position="405"/>
        <end position="416"/>
    </location>
</feature>
<dbReference type="EMBL" id="CP013344">
    <property type="protein sequence ID" value="AMU91770.1"/>
    <property type="molecule type" value="Genomic_DNA"/>
</dbReference>
<dbReference type="Gene3D" id="3.90.1530.30">
    <property type="match status" value="1"/>
</dbReference>
<evidence type="ECO:0000256" key="1">
    <source>
        <dbReference type="SAM" id="MobiDB-lite"/>
    </source>
</evidence>
<evidence type="ECO:0000313" key="4">
    <source>
        <dbReference type="Proteomes" id="UP000076088"/>
    </source>
</evidence>
<reference evidence="3 4" key="2">
    <citation type="journal article" date="2016" name="Genome Announc.">
        <title>Complete Genome Sequence of Sphingopyxis macrogoltabida Strain 203N (NBRC 111659), a Polyethylene Glycol Degrader.</title>
        <authorList>
            <person name="Ohtsubo Y."/>
            <person name="Nonoyama S."/>
            <person name="Nagata Y."/>
            <person name="Numata M."/>
            <person name="Tsuchikane K."/>
            <person name="Hosoyama A."/>
            <person name="Yamazoe A."/>
            <person name="Tsuda M."/>
            <person name="Fujita N."/>
            <person name="Kawai F."/>
        </authorList>
    </citation>
    <scope>NUCLEOTIDE SEQUENCE [LARGE SCALE GENOMIC DNA]</scope>
    <source>
        <strain evidence="3 4">203N</strain>
    </source>
</reference>
<sequence length="709" mass="77141">MARAQPKITLSPSRDLPFDKLRLSQSNVRRTKSGETIPELAEDIARLGLLQSLNVRPMLDADGKETGLFEVPAGGRRFRALELLVTQKRLAKDALIPCIVQPVGRTILAEDDSYAENARREALHPLDQFRAMQAMADKGEDIETIAANSFVTPAVVRQRLKLASVSPTLHEVYAEDGVSLDQLMAFTVSNDHARQEQVFEMLRSSYNTSPAFIRQKLTENSVRAVDKRVRFVTVDAYVAAGGSVIRDLFERDDGGWLTDPALLDRLVDEKLAAEAERIGGEGWKWVEAAIEIPWHAGRDMRRIVGEEVPISDAEQERLTMLEADAEDLSDEWSDADEVPDEIHAKLEAIDAEIGAISERPQIFDPAELPIAGVFVSIEHDGSLRVERGFVRPEDEPEAEGEDGPGADADAAANGAEHTAPGVDGAAGQDGDAASGDEEEDAGLKPMSDRLVSDLTAWRTLALQDAVARCPSTAFAAVLHAFVVSCFFGYSREGCVQVHVNGVAFSNAPAGLRDCPPGRAIAERHEAWRARMPKTDRDAWDWLLTLDDDEQASLFAHCASLGVNAQAEIVPKYDNGRISSHTVARRIVHSHVLARAVGLDLIAAGWRPTADGYFKSVPKPRLLADVTEARGEQFAGMIDHLKKADMAREAERLLEETNWLPEPLRTPDEEGATPSPAANDDGADALPPGLADDVSDAADYDGSADEIAAE</sequence>
<protein>
    <submittedName>
        <fullName evidence="3">Chromosome partitioning protein ParB</fullName>
    </submittedName>
</protein>
<dbReference type="SMART" id="SM00470">
    <property type="entry name" value="ParB"/>
    <property type="match status" value="1"/>
</dbReference>
<gene>
    <name evidence="3" type="ORF">ATM17_22425</name>
</gene>